<gene>
    <name evidence="3" type="ORF">DFH07DRAFT_1061715</name>
</gene>
<feature type="transmembrane region" description="Helical" evidence="2">
    <location>
        <begin position="221"/>
        <end position="241"/>
    </location>
</feature>
<sequence>MEATDDSSCSLSELQENSSPRLIQCSECTRPRQCDRKIGDVHAVEFVNHCGFGTPSLLHPIQGQLLSGRSSLSGPLVRGIGFLDQGACGSIPNLNCTSLDINLGGGESQSSYVRILGISFSVPVSFSYSRGCSSSGQCLDQTCSRHLLECRAGDASVLVTFCPKGSSLFPPHSTTFPGRPTTSPISAVHRRSLLISPTSSPSPRFLEIRASNTGRILGAELGGALGGAAFLLLVFIVFVWMRRRRARDIEARMPERQVPFVVNPTWVLASPTTPEGTHSHLSLPDRARPRTIPAVTPQLSMPNLATQYRPRVLRPRASTVGGGSVLARTESAGSREQSDTVGVNRSESSVWRPRIDILSARQHRAEGSGPGQPPIPMDSFWAE</sequence>
<dbReference type="Proteomes" id="UP001215280">
    <property type="component" value="Unassembled WGS sequence"/>
</dbReference>
<feature type="region of interest" description="Disordered" evidence="1">
    <location>
        <begin position="362"/>
        <end position="383"/>
    </location>
</feature>
<accession>A0AAD7IWT8</accession>
<comment type="caution">
    <text evidence="3">The sequence shown here is derived from an EMBL/GenBank/DDBJ whole genome shotgun (WGS) entry which is preliminary data.</text>
</comment>
<name>A0AAD7IWT8_9AGAR</name>
<dbReference type="EMBL" id="JARJLG010000075">
    <property type="protein sequence ID" value="KAJ7752194.1"/>
    <property type="molecule type" value="Genomic_DNA"/>
</dbReference>
<keyword evidence="2" id="KW-0812">Transmembrane</keyword>
<keyword evidence="4" id="KW-1185">Reference proteome</keyword>
<dbReference type="AlphaFoldDB" id="A0AAD7IWT8"/>
<keyword evidence="2" id="KW-1133">Transmembrane helix</keyword>
<evidence type="ECO:0000313" key="4">
    <source>
        <dbReference type="Proteomes" id="UP001215280"/>
    </source>
</evidence>
<keyword evidence="2" id="KW-0472">Membrane</keyword>
<evidence type="ECO:0000313" key="3">
    <source>
        <dbReference type="EMBL" id="KAJ7752194.1"/>
    </source>
</evidence>
<feature type="region of interest" description="Disordered" evidence="1">
    <location>
        <begin position="319"/>
        <end position="347"/>
    </location>
</feature>
<proteinExistence type="predicted"/>
<evidence type="ECO:0000256" key="2">
    <source>
        <dbReference type="SAM" id="Phobius"/>
    </source>
</evidence>
<organism evidence="3 4">
    <name type="scientific">Mycena maculata</name>
    <dbReference type="NCBI Taxonomy" id="230809"/>
    <lineage>
        <taxon>Eukaryota</taxon>
        <taxon>Fungi</taxon>
        <taxon>Dikarya</taxon>
        <taxon>Basidiomycota</taxon>
        <taxon>Agaricomycotina</taxon>
        <taxon>Agaricomycetes</taxon>
        <taxon>Agaricomycetidae</taxon>
        <taxon>Agaricales</taxon>
        <taxon>Marasmiineae</taxon>
        <taxon>Mycenaceae</taxon>
        <taxon>Mycena</taxon>
    </lineage>
</organism>
<feature type="compositionally biased region" description="Polar residues" evidence="1">
    <location>
        <begin position="331"/>
        <end position="347"/>
    </location>
</feature>
<evidence type="ECO:0000256" key="1">
    <source>
        <dbReference type="SAM" id="MobiDB-lite"/>
    </source>
</evidence>
<protein>
    <submittedName>
        <fullName evidence="3">Uncharacterized protein</fullName>
    </submittedName>
</protein>
<reference evidence="3" key="1">
    <citation type="submission" date="2023-03" db="EMBL/GenBank/DDBJ databases">
        <title>Massive genome expansion in bonnet fungi (Mycena s.s.) driven by repeated elements and novel gene families across ecological guilds.</title>
        <authorList>
            <consortium name="Lawrence Berkeley National Laboratory"/>
            <person name="Harder C.B."/>
            <person name="Miyauchi S."/>
            <person name="Viragh M."/>
            <person name="Kuo A."/>
            <person name="Thoen E."/>
            <person name="Andreopoulos B."/>
            <person name="Lu D."/>
            <person name="Skrede I."/>
            <person name="Drula E."/>
            <person name="Henrissat B."/>
            <person name="Morin E."/>
            <person name="Kohler A."/>
            <person name="Barry K."/>
            <person name="LaButti K."/>
            <person name="Morin E."/>
            <person name="Salamov A."/>
            <person name="Lipzen A."/>
            <person name="Mereny Z."/>
            <person name="Hegedus B."/>
            <person name="Baldrian P."/>
            <person name="Stursova M."/>
            <person name="Weitz H."/>
            <person name="Taylor A."/>
            <person name="Grigoriev I.V."/>
            <person name="Nagy L.G."/>
            <person name="Martin F."/>
            <person name="Kauserud H."/>
        </authorList>
    </citation>
    <scope>NUCLEOTIDE SEQUENCE</scope>
    <source>
        <strain evidence="3">CBHHK188m</strain>
    </source>
</reference>